<reference evidence="2" key="2">
    <citation type="journal article" date="2008" name="Nucleic Acids Res.">
        <title>The rice annotation project database (RAP-DB): 2008 update.</title>
        <authorList>
            <consortium name="The rice annotation project (RAP)"/>
        </authorList>
    </citation>
    <scope>GENOME REANNOTATION</scope>
    <source>
        <strain evidence="2">cv. Nipponbare</strain>
    </source>
</reference>
<dbReference type="Proteomes" id="UP000000763">
    <property type="component" value="Chromosome 9"/>
</dbReference>
<dbReference type="AlphaFoldDB" id="Q69QF9"/>
<evidence type="ECO:0000313" key="1">
    <source>
        <dbReference type="EMBL" id="BAD33463.1"/>
    </source>
</evidence>
<protein>
    <submittedName>
        <fullName evidence="1">Uncharacterized protein</fullName>
    </submittedName>
</protein>
<name>Q69QF9_ORYSJ</name>
<accession>Q69QF9</accession>
<gene>
    <name evidence="1" type="primary">P0441A12.27</name>
</gene>
<evidence type="ECO:0000313" key="2">
    <source>
        <dbReference type="Proteomes" id="UP000000763"/>
    </source>
</evidence>
<sequence length="76" mass="8921">MRWYFLFSCPDDGEPRDANRRDGTVRLLTVRANHLDNWTSGSTRLEPSASAGWMDYRPWRHAARRCAVAVWVSRLR</sequence>
<reference evidence="2" key="1">
    <citation type="journal article" date="2005" name="Nature">
        <title>The map-based sequence of the rice genome.</title>
        <authorList>
            <consortium name="International rice genome sequencing project (IRGSP)"/>
            <person name="Matsumoto T."/>
            <person name="Wu J."/>
            <person name="Kanamori H."/>
            <person name="Katayose Y."/>
            <person name="Fujisawa M."/>
            <person name="Namiki N."/>
            <person name="Mizuno H."/>
            <person name="Yamamoto K."/>
            <person name="Antonio B.A."/>
            <person name="Baba T."/>
            <person name="Sakata K."/>
            <person name="Nagamura Y."/>
            <person name="Aoki H."/>
            <person name="Arikawa K."/>
            <person name="Arita K."/>
            <person name="Bito T."/>
            <person name="Chiden Y."/>
            <person name="Fujitsuka N."/>
            <person name="Fukunaka R."/>
            <person name="Hamada M."/>
            <person name="Harada C."/>
            <person name="Hayashi A."/>
            <person name="Hijishita S."/>
            <person name="Honda M."/>
            <person name="Hosokawa S."/>
            <person name="Ichikawa Y."/>
            <person name="Idonuma A."/>
            <person name="Iijima M."/>
            <person name="Ikeda M."/>
            <person name="Ikeno M."/>
            <person name="Ito K."/>
            <person name="Ito S."/>
            <person name="Ito T."/>
            <person name="Ito Y."/>
            <person name="Ito Y."/>
            <person name="Iwabuchi A."/>
            <person name="Kamiya K."/>
            <person name="Karasawa W."/>
            <person name="Kurita K."/>
            <person name="Katagiri S."/>
            <person name="Kikuta A."/>
            <person name="Kobayashi H."/>
            <person name="Kobayashi N."/>
            <person name="Machita K."/>
            <person name="Maehara T."/>
            <person name="Masukawa M."/>
            <person name="Mizubayashi T."/>
            <person name="Mukai Y."/>
            <person name="Nagasaki H."/>
            <person name="Nagata Y."/>
            <person name="Naito S."/>
            <person name="Nakashima M."/>
            <person name="Nakama Y."/>
            <person name="Nakamichi Y."/>
            <person name="Nakamura M."/>
            <person name="Meguro A."/>
            <person name="Negishi M."/>
            <person name="Ohta I."/>
            <person name="Ohta T."/>
            <person name="Okamoto M."/>
            <person name="Ono N."/>
            <person name="Saji S."/>
            <person name="Sakaguchi M."/>
            <person name="Sakai K."/>
            <person name="Shibata M."/>
            <person name="Shimokawa T."/>
            <person name="Song J."/>
            <person name="Takazaki Y."/>
            <person name="Terasawa K."/>
            <person name="Tsugane M."/>
            <person name="Tsuji K."/>
            <person name="Ueda S."/>
            <person name="Waki K."/>
            <person name="Yamagata H."/>
            <person name="Yamamoto M."/>
            <person name="Yamamoto S."/>
            <person name="Yamane H."/>
            <person name="Yoshiki S."/>
            <person name="Yoshihara R."/>
            <person name="Yukawa K."/>
            <person name="Zhong H."/>
            <person name="Yano M."/>
            <person name="Yuan Q."/>
            <person name="Ouyang S."/>
            <person name="Liu J."/>
            <person name="Jones K.M."/>
            <person name="Gansberger K."/>
            <person name="Moffat K."/>
            <person name="Hill J."/>
            <person name="Bera J."/>
            <person name="Fadrosh D."/>
            <person name="Jin S."/>
            <person name="Johri S."/>
            <person name="Kim M."/>
            <person name="Overton L."/>
            <person name="Reardon M."/>
            <person name="Tsitrin T."/>
            <person name="Vuong H."/>
            <person name="Weaver B."/>
            <person name="Ciecko A."/>
            <person name="Tallon L."/>
            <person name="Jackson J."/>
            <person name="Pai G."/>
            <person name="Aken S.V."/>
            <person name="Utterback T."/>
            <person name="Reidmuller S."/>
            <person name="Feldblyum T."/>
            <person name="Hsiao J."/>
            <person name="Zismann V."/>
            <person name="Iobst S."/>
            <person name="de Vazeille A.R."/>
            <person name="Buell C.R."/>
            <person name="Ying K."/>
            <person name="Li Y."/>
            <person name="Lu T."/>
            <person name="Huang Y."/>
            <person name="Zhao Q."/>
            <person name="Feng Q."/>
            <person name="Zhang L."/>
            <person name="Zhu J."/>
            <person name="Weng Q."/>
            <person name="Mu J."/>
            <person name="Lu Y."/>
            <person name="Fan D."/>
            <person name="Liu Y."/>
            <person name="Guan J."/>
            <person name="Zhang Y."/>
            <person name="Yu S."/>
            <person name="Liu X."/>
            <person name="Zhang Y."/>
            <person name="Hong G."/>
            <person name="Han B."/>
            <person name="Choisne N."/>
            <person name="Demange N."/>
            <person name="Orjeda G."/>
            <person name="Samain S."/>
            <person name="Cattolico L."/>
            <person name="Pelletier E."/>
            <person name="Couloux A."/>
            <person name="Segurens B."/>
            <person name="Wincker P."/>
            <person name="D'Hont A."/>
            <person name="Scarpelli C."/>
            <person name="Weissenbach J."/>
            <person name="Salanoubat M."/>
            <person name="Quetier F."/>
            <person name="Yu Y."/>
            <person name="Kim H.R."/>
            <person name="Rambo T."/>
            <person name="Currie J."/>
            <person name="Collura K."/>
            <person name="Luo M."/>
            <person name="Yang T."/>
            <person name="Ammiraju J.S.S."/>
            <person name="Engler F."/>
            <person name="Soderlund C."/>
            <person name="Wing R.A."/>
            <person name="Palmer L.E."/>
            <person name="de la Bastide M."/>
            <person name="Spiegel L."/>
            <person name="Nascimento L."/>
            <person name="Zutavern T."/>
            <person name="O'Shaughnessy A."/>
            <person name="Dike S."/>
            <person name="Dedhia N."/>
            <person name="Preston R."/>
            <person name="Balija V."/>
            <person name="McCombie W.R."/>
            <person name="Chow T."/>
            <person name="Chen H."/>
            <person name="Chung M."/>
            <person name="Chen C."/>
            <person name="Shaw J."/>
            <person name="Wu H."/>
            <person name="Hsiao K."/>
            <person name="Chao Y."/>
            <person name="Chu M."/>
            <person name="Cheng C."/>
            <person name="Hour A."/>
            <person name="Lee P."/>
            <person name="Lin S."/>
            <person name="Lin Y."/>
            <person name="Liou J."/>
            <person name="Liu S."/>
            <person name="Hsing Y."/>
            <person name="Raghuvanshi S."/>
            <person name="Mohanty A."/>
            <person name="Bharti A.K."/>
            <person name="Gaur A."/>
            <person name="Gupta V."/>
            <person name="Kumar D."/>
            <person name="Ravi V."/>
            <person name="Vij S."/>
            <person name="Kapur A."/>
            <person name="Khurana P."/>
            <person name="Khurana P."/>
            <person name="Khurana J.P."/>
            <person name="Tyagi A.K."/>
            <person name="Gaikwad K."/>
            <person name="Singh A."/>
            <person name="Dalal V."/>
            <person name="Srivastava S."/>
            <person name="Dixit A."/>
            <person name="Pal A.K."/>
            <person name="Ghazi I.A."/>
            <person name="Yadav M."/>
            <person name="Pandit A."/>
            <person name="Bhargava A."/>
            <person name="Sureshbabu K."/>
            <person name="Batra K."/>
            <person name="Sharma T.R."/>
            <person name="Mohapatra T."/>
            <person name="Singh N.K."/>
            <person name="Messing J."/>
            <person name="Nelson A.B."/>
            <person name="Fuks G."/>
            <person name="Kavchok S."/>
            <person name="Keizer G."/>
            <person name="Linton E."/>
            <person name="Llaca V."/>
            <person name="Song R."/>
            <person name="Tanyolac B."/>
            <person name="Young S."/>
            <person name="Ho-Il K."/>
            <person name="Hahn J.H."/>
            <person name="Sangsakoo G."/>
            <person name="Vanavichit A."/>
            <person name="de Mattos Luiz.A.T."/>
            <person name="Zimmer P.D."/>
            <person name="Malone G."/>
            <person name="Dellagostin O."/>
            <person name="de Oliveira A.C."/>
            <person name="Bevan M."/>
            <person name="Bancroft I."/>
            <person name="Minx P."/>
            <person name="Cordum H."/>
            <person name="Wilson R."/>
            <person name="Cheng Z."/>
            <person name="Jin W."/>
            <person name="Jiang J."/>
            <person name="Leong S.A."/>
            <person name="Iwama H."/>
            <person name="Gojobori T."/>
            <person name="Itoh T."/>
            <person name="Niimura Y."/>
            <person name="Fujii Y."/>
            <person name="Habara T."/>
            <person name="Sakai H."/>
            <person name="Sato Y."/>
            <person name="Wilson G."/>
            <person name="Kumar K."/>
            <person name="McCouch S."/>
            <person name="Juretic N."/>
            <person name="Hoen D."/>
            <person name="Wright S."/>
            <person name="Bruskiewich R."/>
            <person name="Bureau T."/>
            <person name="Miyao A."/>
            <person name="Hirochika H."/>
            <person name="Nishikawa T."/>
            <person name="Kadowaki K."/>
            <person name="Sugiura M."/>
            <person name="Burr B."/>
            <person name="Sasaki T."/>
        </authorList>
    </citation>
    <scope>NUCLEOTIDE SEQUENCE [LARGE SCALE GENOMIC DNA]</scope>
    <source>
        <strain evidence="2">cv. Nipponbare</strain>
    </source>
</reference>
<proteinExistence type="predicted"/>
<organism evidence="1 2">
    <name type="scientific">Oryza sativa subsp. japonica</name>
    <name type="common">Rice</name>
    <dbReference type="NCBI Taxonomy" id="39947"/>
    <lineage>
        <taxon>Eukaryota</taxon>
        <taxon>Viridiplantae</taxon>
        <taxon>Streptophyta</taxon>
        <taxon>Embryophyta</taxon>
        <taxon>Tracheophyta</taxon>
        <taxon>Spermatophyta</taxon>
        <taxon>Magnoliopsida</taxon>
        <taxon>Liliopsida</taxon>
        <taxon>Poales</taxon>
        <taxon>Poaceae</taxon>
        <taxon>BOP clade</taxon>
        <taxon>Oryzoideae</taxon>
        <taxon>Oryzeae</taxon>
        <taxon>Oryzinae</taxon>
        <taxon>Oryza</taxon>
        <taxon>Oryza sativa</taxon>
    </lineage>
</organism>
<dbReference type="EMBL" id="AP005422">
    <property type="protein sequence ID" value="BAD33463.1"/>
    <property type="molecule type" value="Genomic_DNA"/>
</dbReference>